<dbReference type="Proteomes" id="UP000027238">
    <property type="component" value="Unassembled WGS sequence"/>
</dbReference>
<evidence type="ECO:0000313" key="6">
    <source>
        <dbReference type="Proteomes" id="UP000027238"/>
    </source>
</evidence>
<name>A0A066XCR8_COLSU</name>
<dbReference type="InterPro" id="IPR050091">
    <property type="entry name" value="PKS_NRPS_Biosynth_Enz"/>
</dbReference>
<evidence type="ECO:0000313" key="5">
    <source>
        <dbReference type="EMBL" id="KDN63810.1"/>
    </source>
</evidence>
<dbReference type="PANTHER" id="PTHR43775:SF29">
    <property type="entry name" value="ASPERFURANONE POLYKETIDE SYNTHASE AFOG-RELATED"/>
    <property type="match status" value="1"/>
</dbReference>
<reference evidence="6" key="1">
    <citation type="journal article" date="2014" name="Genome Announc.">
        <title>Draft genome sequence of Colletotrichum sublineola, a destructive pathogen of cultivated sorghum.</title>
        <authorList>
            <person name="Baroncelli R."/>
            <person name="Sanz-Martin J.M."/>
            <person name="Rech G.E."/>
            <person name="Sukno S.A."/>
            <person name="Thon M.R."/>
        </authorList>
    </citation>
    <scope>NUCLEOTIDE SEQUENCE [LARGE SCALE GENOMIC DNA]</scope>
    <source>
        <strain evidence="6">TX430BB</strain>
    </source>
</reference>
<comment type="caution">
    <text evidence="5">The sequence shown here is derived from an EMBL/GenBank/DDBJ whole genome shotgun (WGS) entry which is preliminary data.</text>
</comment>
<keyword evidence="2" id="KW-0597">Phosphoprotein</keyword>
<gene>
    <name evidence="5" type="ORF">CSUB01_12229</name>
</gene>
<evidence type="ECO:0000259" key="4">
    <source>
        <dbReference type="SMART" id="SM00822"/>
    </source>
</evidence>
<sequence>MWKCLPADSNGVGASACVARSNLPMVLADSMFSNMTMDQWRAATGPKIQGSWNLHKLATRLSSDGAGDDREGGGGLDFFILMSSVSGVIGNSAHADYCAGNTFEDALAHFRRANGLPGTTSLNIGLVSDSSHFGKGSMESYGNVDKYLAKFGHLAPVTVTTEEVLASVKMVLARSKSSGPAAWHNPAQLVVGISNRIPRHEDMLNAWPMDRKFDHRAVSGVVHSPGNRGGQQSSGKSRIDEMMACVRDIDQPDGSLRR</sequence>
<dbReference type="Gene3D" id="3.40.50.720">
    <property type="entry name" value="NAD(P)-binding Rossmann-like Domain"/>
    <property type="match status" value="1"/>
</dbReference>
<dbReference type="GO" id="GO:0016491">
    <property type="term" value="F:oxidoreductase activity"/>
    <property type="evidence" value="ECO:0007669"/>
    <property type="project" value="UniProtKB-KW"/>
</dbReference>
<feature type="domain" description="Ketoreductase" evidence="4">
    <location>
        <begin position="1"/>
        <end position="130"/>
    </location>
</feature>
<dbReference type="InterPro" id="IPR036291">
    <property type="entry name" value="NAD(P)-bd_dom_sf"/>
</dbReference>
<dbReference type="PANTHER" id="PTHR43775">
    <property type="entry name" value="FATTY ACID SYNTHASE"/>
    <property type="match status" value="1"/>
</dbReference>
<dbReference type="AlphaFoldDB" id="A0A066XCR8"/>
<dbReference type="eggNOG" id="KOG1202">
    <property type="taxonomic scope" value="Eukaryota"/>
</dbReference>
<dbReference type="OrthoDB" id="4837671at2759"/>
<evidence type="ECO:0000256" key="1">
    <source>
        <dbReference type="ARBA" id="ARBA00022450"/>
    </source>
</evidence>
<dbReference type="GO" id="GO:0006633">
    <property type="term" value="P:fatty acid biosynthetic process"/>
    <property type="evidence" value="ECO:0007669"/>
    <property type="project" value="TreeGrafter"/>
</dbReference>
<dbReference type="Pfam" id="PF08659">
    <property type="entry name" value="KR"/>
    <property type="match status" value="1"/>
</dbReference>
<dbReference type="InterPro" id="IPR057326">
    <property type="entry name" value="KR_dom"/>
</dbReference>
<dbReference type="EMBL" id="JMSE01001193">
    <property type="protein sequence ID" value="KDN63810.1"/>
    <property type="molecule type" value="Genomic_DNA"/>
</dbReference>
<dbReference type="STRING" id="1173701.A0A066XCR8"/>
<dbReference type="GO" id="GO:0004312">
    <property type="term" value="F:fatty acid synthase activity"/>
    <property type="evidence" value="ECO:0007669"/>
    <property type="project" value="TreeGrafter"/>
</dbReference>
<dbReference type="SUPFAM" id="SSF51735">
    <property type="entry name" value="NAD(P)-binding Rossmann-fold domains"/>
    <property type="match status" value="1"/>
</dbReference>
<evidence type="ECO:0000256" key="2">
    <source>
        <dbReference type="ARBA" id="ARBA00022553"/>
    </source>
</evidence>
<dbReference type="SMART" id="SM00822">
    <property type="entry name" value="PKS_KR"/>
    <property type="match status" value="1"/>
</dbReference>
<accession>A0A066XCR8</accession>
<keyword evidence="3" id="KW-0560">Oxidoreductase</keyword>
<keyword evidence="1" id="KW-0596">Phosphopantetheine</keyword>
<dbReference type="InterPro" id="IPR013968">
    <property type="entry name" value="PKS_KR"/>
</dbReference>
<dbReference type="HOGENOM" id="CLU_1077745_0_0_1"/>
<dbReference type="GO" id="GO:0044550">
    <property type="term" value="P:secondary metabolite biosynthetic process"/>
    <property type="evidence" value="ECO:0007669"/>
    <property type="project" value="TreeGrafter"/>
</dbReference>
<protein>
    <submittedName>
        <fullName evidence="5">Putative PKSN polyketide synthase for alternapyrone biosynthesis protein</fullName>
    </submittedName>
</protein>
<organism evidence="5 6">
    <name type="scientific">Colletotrichum sublineola</name>
    <name type="common">Sorghum anthracnose fungus</name>
    <dbReference type="NCBI Taxonomy" id="1173701"/>
    <lineage>
        <taxon>Eukaryota</taxon>
        <taxon>Fungi</taxon>
        <taxon>Dikarya</taxon>
        <taxon>Ascomycota</taxon>
        <taxon>Pezizomycotina</taxon>
        <taxon>Sordariomycetes</taxon>
        <taxon>Hypocreomycetidae</taxon>
        <taxon>Glomerellales</taxon>
        <taxon>Glomerellaceae</taxon>
        <taxon>Colletotrichum</taxon>
        <taxon>Colletotrichum graminicola species complex</taxon>
    </lineage>
</organism>
<keyword evidence="6" id="KW-1185">Reference proteome</keyword>
<proteinExistence type="predicted"/>
<evidence type="ECO:0000256" key="3">
    <source>
        <dbReference type="ARBA" id="ARBA00023002"/>
    </source>
</evidence>